<sequence length="133" mass="15536">MDTELMDFLNKHTSYDFGYIKTMLYINEEGKLESQFNQTEDSSDITSYGFRQKTLLYGVDKYGKDYVTSTITILDNREGYDLLENGILKIQEASKKEIKKHVLFKNYAKENLGIPKERQKDISNKIEQLIGEE</sequence>
<name>A0A2P1MXL3_9CAUD</name>
<dbReference type="GeneID" id="54990062"/>
<accession>A0A2P1MXL3</accession>
<dbReference type="Proteomes" id="UP000241797">
    <property type="component" value="Segment"/>
</dbReference>
<protein>
    <submittedName>
        <fullName evidence="1">Uncharacterized protein</fullName>
    </submittedName>
</protein>
<evidence type="ECO:0000313" key="2">
    <source>
        <dbReference type="Proteomes" id="UP000241797"/>
    </source>
</evidence>
<evidence type="ECO:0000313" key="1">
    <source>
        <dbReference type="EMBL" id="AVP40319.1"/>
    </source>
</evidence>
<proteinExistence type="predicted"/>
<dbReference type="EMBL" id="MH078572">
    <property type="protein sequence ID" value="AVP40319.1"/>
    <property type="molecule type" value="Genomic_DNA"/>
</dbReference>
<keyword evidence="2" id="KW-1185">Reference proteome</keyword>
<organism evidence="1 2">
    <name type="scientific">Staphylococcus phage phiSA_BS1</name>
    <dbReference type="NCBI Taxonomy" id="2126734"/>
    <lineage>
        <taxon>Viruses</taxon>
        <taxon>Duplodnaviria</taxon>
        <taxon>Heunggongvirae</taxon>
        <taxon>Uroviricota</taxon>
        <taxon>Caudoviricetes</taxon>
        <taxon>Herelleviridae</taxon>
        <taxon>Twortvirinae</taxon>
        <taxon>Baoshanvirus</taxon>
        <taxon>Baoshanvirus BS1</taxon>
    </lineage>
</organism>
<dbReference type="RefSeq" id="YP_009799573.1">
    <property type="nucleotide sequence ID" value="NC_047945.1"/>
</dbReference>
<reference evidence="1 2" key="1">
    <citation type="submission" date="2018-03" db="EMBL/GenBank/DDBJ databases">
        <title>Isolation, the biological characteristics and genomics of two new strains of lysate Staphylococcus aureus phage.</title>
        <authorList>
            <person name="Jin X."/>
            <person name="Zhang C."/>
        </authorList>
    </citation>
    <scope>NUCLEOTIDE SEQUENCE [LARGE SCALE GENOMIC DNA]</scope>
</reference>
<dbReference type="KEGG" id="vg:54990062"/>